<dbReference type="RefSeq" id="WP_083686966.1">
    <property type="nucleotide sequence ID" value="NZ_FOAC01000001.1"/>
</dbReference>
<protein>
    <submittedName>
        <fullName evidence="3">Aspartyl-tRNA(Asn)/glutamyl-tRNA(Gln) amidotransferase subunit A</fullName>
    </submittedName>
</protein>
<dbReference type="OrthoDB" id="9777859at2"/>
<sequence>MMLHTMDQGEGADLCYLSATTALEMFCNRTLSPVELLNAQIARAEQIEPQINAFTETFFDTAMAEARLAEARYMSRTANLRPLEGLTVTIKDVLDQKGICNSRGSLIYKDHRANADHPVVERVKQAGGIIHARTTTSEFAFGWITATRLWGVTRNPWNLDRTPGGSSGGAAASLAAGTSTLAVGADSAGSIRVPASLCGIVGYKPPHGRVPDAAEGFDTYSVIGPMARSVADCALLQNVISGAHPADIASLRETVVLPRDNPVVSGLRLAVAFDLGKAAPEPAIVAAIRSVIAKLERHGAVVEEPDINWPRNIGDAALMHSACLSAPWFADMMRAHGDLLCDYTRWTAEFMTTCSLRDLVNSYDVAKRLYRAVQPVLDTCDALICPVVLTNDVRAEQMPWTKMRVNGVHLNSDYDWVTTAHFNMLGELPALSVPIGFDTDGMPVGIQIIARSFDDPRAFRVAAAIESIAEIDGRPPSRLMSS</sequence>
<evidence type="ECO:0000259" key="2">
    <source>
        <dbReference type="Pfam" id="PF01425"/>
    </source>
</evidence>
<feature type="domain" description="Amidase" evidence="2">
    <location>
        <begin position="35"/>
        <end position="457"/>
    </location>
</feature>
<proteinExistence type="inferred from homology"/>
<name>A0A1N7F3M2_9RHOB</name>
<dbReference type="InterPro" id="IPR023631">
    <property type="entry name" value="Amidase_dom"/>
</dbReference>
<dbReference type="PANTHER" id="PTHR11895">
    <property type="entry name" value="TRANSAMIDASE"/>
    <property type="match status" value="1"/>
</dbReference>
<dbReference type="AlphaFoldDB" id="A0A1N7F3M2"/>
<dbReference type="Pfam" id="PF01425">
    <property type="entry name" value="Amidase"/>
    <property type="match status" value="1"/>
</dbReference>
<dbReference type="InterPro" id="IPR036928">
    <property type="entry name" value="AS_sf"/>
</dbReference>
<evidence type="ECO:0000313" key="3">
    <source>
        <dbReference type="EMBL" id="SIR94815.1"/>
    </source>
</evidence>
<evidence type="ECO:0000313" key="4">
    <source>
        <dbReference type="Proteomes" id="UP000186019"/>
    </source>
</evidence>
<accession>A0A1N7F3M2</accession>
<evidence type="ECO:0000256" key="1">
    <source>
        <dbReference type="ARBA" id="ARBA00009199"/>
    </source>
</evidence>
<keyword evidence="3" id="KW-0808">Transferase</keyword>
<reference evidence="3 4" key="1">
    <citation type="submission" date="2017-01" db="EMBL/GenBank/DDBJ databases">
        <authorList>
            <person name="Mah S.A."/>
            <person name="Swanson W.J."/>
            <person name="Moy G.W."/>
            <person name="Vacquier V.D."/>
        </authorList>
    </citation>
    <scope>NUCLEOTIDE SEQUENCE [LARGE SCALE GENOMIC DNA]</scope>
    <source>
        <strain evidence="3 4">DSM 29590</strain>
    </source>
</reference>
<dbReference type="GO" id="GO:0016740">
    <property type="term" value="F:transferase activity"/>
    <property type="evidence" value="ECO:0007669"/>
    <property type="project" value="UniProtKB-KW"/>
</dbReference>
<dbReference type="InterPro" id="IPR020556">
    <property type="entry name" value="Amidase_CS"/>
</dbReference>
<organism evidence="3 4">
    <name type="scientific">Roseovarius nanhaiticus</name>
    <dbReference type="NCBI Taxonomy" id="573024"/>
    <lineage>
        <taxon>Bacteria</taxon>
        <taxon>Pseudomonadati</taxon>
        <taxon>Pseudomonadota</taxon>
        <taxon>Alphaproteobacteria</taxon>
        <taxon>Rhodobacterales</taxon>
        <taxon>Roseobacteraceae</taxon>
        <taxon>Roseovarius</taxon>
    </lineage>
</organism>
<dbReference type="EMBL" id="FTNV01000001">
    <property type="protein sequence ID" value="SIR94815.1"/>
    <property type="molecule type" value="Genomic_DNA"/>
</dbReference>
<dbReference type="SUPFAM" id="SSF75304">
    <property type="entry name" value="Amidase signature (AS) enzymes"/>
    <property type="match status" value="1"/>
</dbReference>
<dbReference type="STRING" id="573024.SAMN05216208_1418"/>
<dbReference type="InterPro" id="IPR000120">
    <property type="entry name" value="Amidase"/>
</dbReference>
<keyword evidence="4" id="KW-1185">Reference proteome</keyword>
<dbReference type="PANTHER" id="PTHR11895:SF7">
    <property type="entry name" value="GLUTAMYL-TRNA(GLN) AMIDOTRANSFERASE SUBUNIT A, MITOCHONDRIAL"/>
    <property type="match status" value="1"/>
</dbReference>
<comment type="similarity">
    <text evidence="1">Belongs to the amidase family.</text>
</comment>
<dbReference type="Gene3D" id="3.90.1300.10">
    <property type="entry name" value="Amidase signature (AS) domain"/>
    <property type="match status" value="1"/>
</dbReference>
<dbReference type="PROSITE" id="PS00571">
    <property type="entry name" value="AMIDASES"/>
    <property type="match status" value="1"/>
</dbReference>
<gene>
    <name evidence="3" type="ORF">SAMN05421666_0717</name>
</gene>
<dbReference type="Proteomes" id="UP000186019">
    <property type="component" value="Unassembled WGS sequence"/>
</dbReference>